<dbReference type="SUPFAM" id="SSF57850">
    <property type="entry name" value="RING/U-box"/>
    <property type="match status" value="1"/>
</dbReference>
<evidence type="ECO:0000259" key="5">
    <source>
        <dbReference type="PROSITE" id="PS50271"/>
    </source>
</evidence>
<dbReference type="EMBL" id="CAUYUJ010021326">
    <property type="protein sequence ID" value="CAK0903986.1"/>
    <property type="molecule type" value="Genomic_DNA"/>
</dbReference>
<comment type="caution">
    <text evidence="6">The sequence shown here is derived from an EMBL/GenBank/DDBJ whole genome shotgun (WGS) entry which is preliminary data.</text>
</comment>
<evidence type="ECO:0000256" key="1">
    <source>
        <dbReference type="PROSITE-ProRule" id="PRU00502"/>
    </source>
</evidence>
<dbReference type="SMART" id="SM00290">
    <property type="entry name" value="ZnF_UBP"/>
    <property type="match status" value="1"/>
</dbReference>
<proteinExistence type="predicted"/>
<dbReference type="Proteomes" id="UP001189429">
    <property type="component" value="Unassembled WGS sequence"/>
</dbReference>
<evidence type="ECO:0000256" key="3">
    <source>
        <dbReference type="SAM" id="MobiDB-lite"/>
    </source>
</evidence>
<gene>
    <name evidence="6" type="ORF">PCOR1329_LOCUS80142</name>
</gene>
<dbReference type="Gene3D" id="3.30.40.10">
    <property type="entry name" value="Zinc/RING finger domain, C3HC4 (zinc finger)"/>
    <property type="match status" value="1"/>
</dbReference>
<feature type="region of interest" description="Disordered" evidence="3">
    <location>
        <begin position="224"/>
        <end position="245"/>
    </location>
</feature>
<keyword evidence="4" id="KW-1133">Transmembrane helix</keyword>
<name>A0ABN9XZ10_9DINO</name>
<keyword evidence="1" id="KW-0479">Metal-binding</keyword>
<dbReference type="InterPro" id="IPR013083">
    <property type="entry name" value="Znf_RING/FYVE/PHD"/>
</dbReference>
<feature type="compositionally biased region" description="Low complexity" evidence="3">
    <location>
        <begin position="231"/>
        <end position="245"/>
    </location>
</feature>
<sequence length="1135" mass="120706">MDDDLRGSAINTAQSTVGLDGSNRRIQGALCRAALVAELRPHFEPTRKSTEQCGTEKKAAATFEEAAALIPAHDRARVELVNFAQADQSVPDQKKQAPTAQADVEVIRGHAFRQKARGDNIQLKIELFVIPELGSVTNEIMAAIAFNADVELKRVRITIVIDARAAGAEASEGLGSGRKDVFSRPLAGPVVQQVNSKILYWHQPTPGVSSGVFEKIHGAGAIAEQSCSPDGAGAPPLPAAEAAEAPAGASGTQAVVDVCRAGAVRLFRASGSGSSRSLLEDALPIQRTSALLLVAVPSEVSHGELEAFLGGSLADVEALRVLQRGRAESAPGCTSGSSWSGASTSAAAAELEPGGASGSFYSVVVLCRTQAGADALYKANHGLVQRLGPMAAPRRSPAALRAGRDCSALSDAPSMAAGRGLRRTATRGAPAGDRVSEDVRARLRERVARTVEAAERAEAGSAHARVIAERGRELLVDLQGRQRGLGDSGPSAPARAEMALAAAAAKLPTAALSLRETRVAQHAREDFNTMRAVVFTHVEFGPVFLLFCKGWLSGTEWAKLAADSAGSGCCRACSRIARAQVAVGEGKGSSCEACGKEKGIWVCVVCGHLGCGRYDLGHAKDHATDLRHRFCLELITGRIWDYSGDVFVHRRLVQMAAASGGFFDVTLSAPAAASEAHQGPQQGLKQSRSGQSDVQAMELDAILTSQLDHQRSLYEVGLAELTEEHSKALQREHAKIQEEQALRGRLEARAAEAEGRRRGLEKQLAASQKSRAEVEERLAFLKELNQSLLANRRDIDARADGGGQGSTGGAVDAENDPLLCRSLRCSGNRDRDVNWGCGRRAKTLQICPWRLAERVAHGIVALKAAVESPVALMTVLYSVTGASISPEAFQELERLEGRALTAQGGPQSAAGSTKHSELSKSAAPANAESFSARHVCSSLKIPWQEVVGGGVSSSSSQQQCVQHFGFFFHFVLGEFPFFYFLQFGWVLSAAAMGFIAGDFNFVAERAGGSRLSERKVYTSHAMSHFVSRLFPSMCEVEQTFRGVEGAPRWVSKRPMSPVRCQGVRDKVSALLSKERDAAPRPDGLPYSALTRAGDFARHALYHVHRELRVGRLSSPNFSEGDAVFVAKGAEQNGDV</sequence>
<feature type="region of interest" description="Disordered" evidence="3">
    <location>
        <begin position="414"/>
        <end position="435"/>
    </location>
</feature>
<keyword evidence="4" id="KW-0472">Membrane</keyword>
<dbReference type="Pfam" id="PF02148">
    <property type="entry name" value="zf-UBP"/>
    <property type="match status" value="1"/>
</dbReference>
<reference evidence="6" key="1">
    <citation type="submission" date="2023-10" db="EMBL/GenBank/DDBJ databases">
        <authorList>
            <person name="Chen Y."/>
            <person name="Shah S."/>
            <person name="Dougan E. K."/>
            <person name="Thang M."/>
            <person name="Chan C."/>
        </authorList>
    </citation>
    <scope>NUCLEOTIDE SEQUENCE [LARGE SCALE GENOMIC DNA]</scope>
</reference>
<dbReference type="InterPro" id="IPR001607">
    <property type="entry name" value="Znf_UBP"/>
</dbReference>
<evidence type="ECO:0000256" key="2">
    <source>
        <dbReference type="SAM" id="Coils"/>
    </source>
</evidence>
<organism evidence="6 7">
    <name type="scientific">Prorocentrum cordatum</name>
    <dbReference type="NCBI Taxonomy" id="2364126"/>
    <lineage>
        <taxon>Eukaryota</taxon>
        <taxon>Sar</taxon>
        <taxon>Alveolata</taxon>
        <taxon>Dinophyceae</taxon>
        <taxon>Prorocentrales</taxon>
        <taxon>Prorocentraceae</taxon>
        <taxon>Prorocentrum</taxon>
    </lineage>
</organism>
<keyword evidence="1" id="KW-0862">Zinc</keyword>
<accession>A0ABN9XZ10</accession>
<protein>
    <recommendedName>
        <fullName evidence="5">UBP-type domain-containing protein</fullName>
    </recommendedName>
</protein>
<keyword evidence="4" id="KW-0812">Transmembrane</keyword>
<dbReference type="PANTHER" id="PTHR24007">
    <property type="entry name" value="BRCA1-ASSOCIATED PROTEIN"/>
    <property type="match status" value="1"/>
</dbReference>
<dbReference type="PROSITE" id="PS50271">
    <property type="entry name" value="ZF_UBP"/>
    <property type="match status" value="1"/>
</dbReference>
<feature type="domain" description="UBP-type" evidence="5">
    <location>
        <begin position="571"/>
        <end position="667"/>
    </location>
</feature>
<keyword evidence="2" id="KW-0175">Coiled coil</keyword>
<evidence type="ECO:0000313" key="7">
    <source>
        <dbReference type="Proteomes" id="UP001189429"/>
    </source>
</evidence>
<evidence type="ECO:0000256" key="4">
    <source>
        <dbReference type="SAM" id="Phobius"/>
    </source>
</evidence>
<feature type="transmembrane region" description="Helical" evidence="4">
    <location>
        <begin position="977"/>
        <end position="1002"/>
    </location>
</feature>
<feature type="coiled-coil region" evidence="2">
    <location>
        <begin position="719"/>
        <end position="791"/>
    </location>
</feature>
<dbReference type="PANTHER" id="PTHR24007:SF7">
    <property type="entry name" value="BRCA1-ASSOCIATED PROTEIN"/>
    <property type="match status" value="1"/>
</dbReference>
<keyword evidence="1" id="KW-0863">Zinc-finger</keyword>
<keyword evidence="7" id="KW-1185">Reference proteome</keyword>
<evidence type="ECO:0000313" key="6">
    <source>
        <dbReference type="EMBL" id="CAK0903986.1"/>
    </source>
</evidence>